<dbReference type="EMBL" id="FWWU01000001">
    <property type="protein sequence ID" value="SMB77834.1"/>
    <property type="molecule type" value="Genomic_DNA"/>
</dbReference>
<accession>A0A1W1UAN7</accession>
<reference evidence="1 2" key="1">
    <citation type="submission" date="2017-04" db="EMBL/GenBank/DDBJ databases">
        <authorList>
            <person name="Afonso C.L."/>
            <person name="Miller P.J."/>
            <person name="Scott M.A."/>
            <person name="Spackman E."/>
            <person name="Goraichik I."/>
            <person name="Dimitrov K.M."/>
            <person name="Suarez D.L."/>
            <person name="Swayne D.E."/>
        </authorList>
    </citation>
    <scope>NUCLEOTIDE SEQUENCE [LARGE SCALE GENOMIC DNA]</scope>
    <source>
        <strain evidence="1 2">KR-140</strain>
    </source>
</reference>
<gene>
    <name evidence="1" type="ORF">SAMN00790413_03951</name>
</gene>
<sequence>MSAIQVQWGAARLRGLYNRAMPRRAVPSDSDRAAFISLWLRRLGRDEARREALEAGNLASAYPTAADPQAALSEEHTAFAALAWLDAHATRLGEGEVAALLPDTRIRAGNSVQKLLWKSRVAFVAALGAHLKLPSRVPKWVVMASVAAGHLPPTALPPVKSAPDAPPPPPPYLVTLANKPSVLIDRATRGATGWDGTTLQYREAFEDGLVLNYFEKETTPEVLRQHLQRLDPRTSDVWRLLTAKVLESERDDVFAPVTVQPAELARALGLKPHPNGSVRPRDIVRCTESLFHLERLWLTMPDARGKDEKGTRKRVLAVMERGRSKIIDGQEVPSSWTIVLGDWARYFPRTYAPIFRGLVELPANSSTNVWTKQIGTELTYLIRETSDAPGNVRLVHVATLLTRASVMPEVLEMREHRNHHRAIERLEAALDLLTTLGVHAGWRYEPGSAAALDAASTHKFFGVWLECFVEITVAEELLRSVAALQADTVA</sequence>
<dbReference type="Proteomes" id="UP000192582">
    <property type="component" value="Unassembled WGS sequence"/>
</dbReference>
<evidence type="ECO:0000313" key="1">
    <source>
        <dbReference type="EMBL" id="SMB77834.1"/>
    </source>
</evidence>
<organism evidence="1 2">
    <name type="scientific">Deinococcus hopiensis KR-140</name>
    <dbReference type="NCBI Taxonomy" id="695939"/>
    <lineage>
        <taxon>Bacteria</taxon>
        <taxon>Thermotogati</taxon>
        <taxon>Deinococcota</taxon>
        <taxon>Deinococci</taxon>
        <taxon>Deinococcales</taxon>
        <taxon>Deinococcaceae</taxon>
        <taxon>Deinococcus</taxon>
    </lineage>
</organism>
<proteinExistence type="predicted"/>
<evidence type="ECO:0000313" key="2">
    <source>
        <dbReference type="Proteomes" id="UP000192582"/>
    </source>
</evidence>
<dbReference type="AlphaFoldDB" id="A0A1W1UAN7"/>
<keyword evidence="2" id="KW-1185">Reference proteome</keyword>
<protein>
    <submittedName>
        <fullName evidence="1">Uncharacterized protein</fullName>
    </submittedName>
</protein>
<name>A0A1W1UAN7_9DEIO</name>